<name>A0A0G2ZEH8_9BACT</name>
<dbReference type="Proteomes" id="UP000035159">
    <property type="component" value="Chromosome"/>
</dbReference>
<dbReference type="OrthoDB" id="2078907at2"/>
<accession>A0A0G2ZEH8</accession>
<dbReference type="Pfam" id="PF13646">
    <property type="entry name" value="HEAT_2"/>
    <property type="match status" value="1"/>
</dbReference>
<proteinExistence type="predicted"/>
<dbReference type="SUPFAM" id="SSF48371">
    <property type="entry name" value="ARM repeat"/>
    <property type="match status" value="1"/>
</dbReference>
<evidence type="ECO:0008006" key="3">
    <source>
        <dbReference type="Google" id="ProtNLM"/>
    </source>
</evidence>
<gene>
    <name evidence="1" type="ORF">IX53_04850</name>
</gene>
<sequence length="357" mass="40754">MMNKGYILTLLNSSDPLEKLRALKLIREEGLYDLAETMVEMLKRENDEMIIETIVDTLKEFNVPEVSQKVVTLFDEKELYLKDLAVLILTHHYKAAIPVLREKLKSNDKHQRKLALDALILMNKPELVDTIAVALEDDEVNNVIAAVEAIGALEGEKYASKILDILRNTEDSFLKMTCLEVLTKIGNEIIFKEVNILFPEPSTLPEFLLVPYLKLATKFPYRDYLAVLLELMKEKGQELHREVMELAESYIKTNKELTGKEKKSLCAALWQLHDSNIPPMSKYEILRLVGTVKCDYFEDRLISLLQSEDLFEQIGAIEALVALKTQRAIKAIEDAISKASSPEFREIAREAIKKVSE</sequence>
<protein>
    <recommendedName>
        <fullName evidence="3">PBS lyase</fullName>
    </recommendedName>
</protein>
<evidence type="ECO:0000313" key="1">
    <source>
        <dbReference type="EMBL" id="AKI97253.1"/>
    </source>
</evidence>
<organism evidence="1 2">
    <name type="scientific">Kosmotoga pacifica</name>
    <dbReference type="NCBI Taxonomy" id="1330330"/>
    <lineage>
        <taxon>Bacteria</taxon>
        <taxon>Thermotogati</taxon>
        <taxon>Thermotogota</taxon>
        <taxon>Thermotogae</taxon>
        <taxon>Kosmotogales</taxon>
        <taxon>Kosmotogaceae</taxon>
        <taxon>Kosmotoga</taxon>
    </lineage>
</organism>
<dbReference type="EMBL" id="CP011232">
    <property type="protein sequence ID" value="AKI97253.1"/>
    <property type="molecule type" value="Genomic_DNA"/>
</dbReference>
<keyword evidence="2" id="KW-1185">Reference proteome</keyword>
<dbReference type="Gene3D" id="1.25.10.10">
    <property type="entry name" value="Leucine-rich Repeat Variant"/>
    <property type="match status" value="2"/>
</dbReference>
<dbReference type="STRING" id="1330330.IX53_04850"/>
<reference evidence="1 2" key="1">
    <citation type="submission" date="2015-04" db="EMBL/GenBank/DDBJ databases">
        <title>Complete Genome Sequence of Kosmotoga pacifica SLHLJ1.</title>
        <authorList>
            <person name="Jiang L.J."/>
            <person name="Shao Z.Z."/>
            <person name="Jebbar M."/>
        </authorList>
    </citation>
    <scope>NUCLEOTIDE SEQUENCE [LARGE SCALE GENOMIC DNA]</scope>
    <source>
        <strain evidence="1 2">SLHLJ1</strain>
    </source>
</reference>
<dbReference type="PATRIC" id="fig|1330330.3.peg.976"/>
<dbReference type="KEGG" id="kpf:IX53_04850"/>
<dbReference type="InterPro" id="IPR011989">
    <property type="entry name" value="ARM-like"/>
</dbReference>
<evidence type="ECO:0000313" key="2">
    <source>
        <dbReference type="Proteomes" id="UP000035159"/>
    </source>
</evidence>
<dbReference type="InterPro" id="IPR016024">
    <property type="entry name" value="ARM-type_fold"/>
</dbReference>
<dbReference type="AlphaFoldDB" id="A0A0G2ZEH8"/>